<dbReference type="PANTHER" id="PTHR42921">
    <property type="entry name" value="ACETOACETYL-COA SYNTHETASE"/>
    <property type="match status" value="1"/>
</dbReference>
<evidence type="ECO:0000256" key="1">
    <source>
        <dbReference type="ARBA" id="ARBA00006432"/>
    </source>
</evidence>
<dbReference type="GO" id="GO:0006629">
    <property type="term" value="P:lipid metabolic process"/>
    <property type="evidence" value="ECO:0007669"/>
    <property type="project" value="InterPro"/>
</dbReference>
<dbReference type="AlphaFoldDB" id="A0A1T4LUP5"/>
<dbReference type="InterPro" id="IPR020845">
    <property type="entry name" value="AMP-binding_CS"/>
</dbReference>
<evidence type="ECO:0000256" key="2">
    <source>
        <dbReference type="ARBA" id="ARBA00022598"/>
    </source>
</evidence>
<sequence>MAEKLWEPGPERIQKTNMYNFINYVNERYNQKLEDYDGLYQWSINDIEQFWVSVWNFSKIIFSQPYHTVLKNSSDMFNSKWFEGASLNFAENLLRHYNLNKPAIISINEQAEIKSLSYPELYAAVARTAAYLQQLGVKPGDRVAGYMANIPETVIAMLAATSIGAIWSSCSPDFGVNGVIDRFGQIEPKVLFTTNGYFYNGKLFDCTEKIIQITGAITSIESVVLVQYVQEIPLPQLSLSAIAFSDIQKQFSAQPIIYTQLPFDHPVYILYSSGTTGKPKCIVHGAGGTLLQHMKELILHTDLKQDDIIFYYTTCGWMMWNWLVSSLATGATIVLFDGSPFHPHPGILWELAEKTGITIFGTSAKYISSLEKTGIEPGKEYDLSRIKTILSTGSPLTKENFYYVYQKIKSNVQLSSISGGTDIISCFALGNPLGPVYAGELQCRGLGMKVESYDPEGKPLINQKGELVCTAPFPSMPLGFWNDPERQKYYQAYFNVYSNVWCHGDFIEITDRGGVIIYGRSDATLNPGGVRIGTAEIYRQVETIPEILDSLVVGQNWHDDVRVILFVKLKPGFTLNEQLVNQIKTVIRKNATPRHVPAKIIAVPDIPYTINGKKVELAVRNVIHNEPVTNREALANPEALNYFKDIPELQQE</sequence>
<evidence type="ECO:0000256" key="3">
    <source>
        <dbReference type="ARBA" id="ARBA00022741"/>
    </source>
</evidence>
<dbReference type="Proteomes" id="UP000189933">
    <property type="component" value="Unassembled WGS sequence"/>
</dbReference>
<dbReference type="Pfam" id="PF16177">
    <property type="entry name" value="ACAS_N"/>
    <property type="match status" value="1"/>
</dbReference>
<dbReference type="InterPro" id="IPR005914">
    <property type="entry name" value="Acac_CoA_synth"/>
</dbReference>
<keyword evidence="2" id="KW-0436">Ligase</keyword>
<reference evidence="8" key="1">
    <citation type="submission" date="2017-02" db="EMBL/GenBank/DDBJ databases">
        <authorList>
            <person name="Varghese N."/>
            <person name="Submissions S."/>
        </authorList>
    </citation>
    <scope>NUCLEOTIDE SEQUENCE [LARGE SCALE GENOMIC DNA]</scope>
    <source>
        <strain evidence="8">DSM 16521</strain>
    </source>
</reference>
<evidence type="ECO:0000313" key="7">
    <source>
        <dbReference type="EMBL" id="SJZ58453.1"/>
    </source>
</evidence>
<name>A0A1T4LUP5_9FIRM</name>
<keyword evidence="8" id="KW-1185">Reference proteome</keyword>
<dbReference type="InterPro" id="IPR000873">
    <property type="entry name" value="AMP-dep_synth/lig_dom"/>
</dbReference>
<dbReference type="OrthoDB" id="9778383at2"/>
<comment type="similarity">
    <text evidence="1">Belongs to the ATP-dependent AMP-binding enzyme family.</text>
</comment>
<dbReference type="InterPro" id="IPR032387">
    <property type="entry name" value="ACAS_N"/>
</dbReference>
<dbReference type="InterPro" id="IPR042099">
    <property type="entry name" value="ANL_N_sf"/>
</dbReference>
<gene>
    <name evidence="7" type="ORF">SAMN02745885_00315</name>
</gene>
<protein>
    <submittedName>
        <fullName evidence="7">Acetoacetyl-CoA synthetase</fullName>
    </submittedName>
</protein>
<feature type="domain" description="Acetyl-coenzyme A synthetase N-terminal" evidence="6">
    <location>
        <begin position="36"/>
        <end position="92"/>
    </location>
</feature>
<evidence type="ECO:0000259" key="6">
    <source>
        <dbReference type="Pfam" id="PF16177"/>
    </source>
</evidence>
<feature type="domain" description="AMP-dependent synthetase/ligase" evidence="5">
    <location>
        <begin position="100"/>
        <end position="472"/>
    </location>
</feature>
<proteinExistence type="inferred from homology"/>
<dbReference type="CDD" id="cd05943">
    <property type="entry name" value="AACS"/>
    <property type="match status" value="1"/>
</dbReference>
<dbReference type="Gene3D" id="3.40.50.12780">
    <property type="entry name" value="N-terminal domain of ligase-like"/>
    <property type="match status" value="1"/>
</dbReference>
<evidence type="ECO:0000256" key="4">
    <source>
        <dbReference type="ARBA" id="ARBA00022840"/>
    </source>
</evidence>
<dbReference type="SUPFAM" id="SSF56801">
    <property type="entry name" value="Acetyl-CoA synthetase-like"/>
    <property type="match status" value="1"/>
</dbReference>
<organism evidence="7 8">
    <name type="scientific">Carboxydocella sporoproducens DSM 16521</name>
    <dbReference type="NCBI Taxonomy" id="1121270"/>
    <lineage>
        <taxon>Bacteria</taxon>
        <taxon>Bacillati</taxon>
        <taxon>Bacillota</taxon>
        <taxon>Clostridia</taxon>
        <taxon>Eubacteriales</taxon>
        <taxon>Clostridiales Family XVI. Incertae Sedis</taxon>
        <taxon>Carboxydocella</taxon>
    </lineage>
</organism>
<dbReference type="NCBIfam" id="NF002937">
    <property type="entry name" value="PRK03584.1"/>
    <property type="match status" value="1"/>
</dbReference>
<dbReference type="NCBIfam" id="TIGR01217">
    <property type="entry name" value="ac_ac_CoA_syn"/>
    <property type="match status" value="1"/>
</dbReference>
<dbReference type="InterPro" id="IPR045851">
    <property type="entry name" value="AMP-bd_C_sf"/>
</dbReference>
<dbReference type="Gene3D" id="3.30.300.30">
    <property type="match status" value="1"/>
</dbReference>
<dbReference type="PANTHER" id="PTHR42921:SF1">
    <property type="entry name" value="ACETOACETYL-COA SYNTHETASE"/>
    <property type="match status" value="1"/>
</dbReference>
<keyword evidence="3" id="KW-0547">Nucleotide-binding</keyword>
<dbReference type="PROSITE" id="PS00455">
    <property type="entry name" value="AMP_BINDING"/>
    <property type="match status" value="1"/>
</dbReference>
<evidence type="ECO:0000313" key="8">
    <source>
        <dbReference type="Proteomes" id="UP000189933"/>
    </source>
</evidence>
<accession>A0A1T4LUP5</accession>
<dbReference type="GO" id="GO:0005524">
    <property type="term" value="F:ATP binding"/>
    <property type="evidence" value="ECO:0007669"/>
    <property type="project" value="UniProtKB-KW"/>
</dbReference>
<keyword evidence="4" id="KW-0067">ATP-binding</keyword>
<evidence type="ECO:0000259" key="5">
    <source>
        <dbReference type="Pfam" id="PF00501"/>
    </source>
</evidence>
<dbReference type="Pfam" id="PF00501">
    <property type="entry name" value="AMP-binding"/>
    <property type="match status" value="1"/>
</dbReference>
<dbReference type="EMBL" id="FUXM01000002">
    <property type="protein sequence ID" value="SJZ58453.1"/>
    <property type="molecule type" value="Genomic_DNA"/>
</dbReference>
<dbReference type="RefSeq" id="WP_078664468.1">
    <property type="nucleotide sequence ID" value="NZ_FUXM01000002.1"/>
</dbReference>
<dbReference type="GO" id="GO:0030729">
    <property type="term" value="F:acetoacetate-CoA ligase activity"/>
    <property type="evidence" value="ECO:0007669"/>
    <property type="project" value="InterPro"/>
</dbReference>